<keyword evidence="6 8" id="KW-0472">Membrane</keyword>
<evidence type="ECO:0000256" key="6">
    <source>
        <dbReference type="ARBA" id="ARBA00023136"/>
    </source>
</evidence>
<dbReference type="Proteomes" id="UP000626092">
    <property type="component" value="Unassembled WGS sequence"/>
</dbReference>
<comment type="subcellular location">
    <subcellularLocation>
        <location evidence="1">Membrane</location>
        <topology evidence="1">Multi-pass membrane protein</topology>
    </subcellularLocation>
</comment>
<evidence type="ECO:0000256" key="1">
    <source>
        <dbReference type="ARBA" id="ARBA00004141"/>
    </source>
</evidence>
<evidence type="ECO:0000256" key="5">
    <source>
        <dbReference type="ARBA" id="ARBA00023122"/>
    </source>
</evidence>
<sequence>MRWVNALALTLAGVARSASVLDADDIEFGNLWWFVYAGVSCFLVLFAGIMSGLTLGLMSLGLVELEILQRSGTSTEKQQAAAILPVVQKQHQLLVTLLLCNACAMEALPIYLDKIFHPFVAVVLSVTFVLAFGEIIPQAICSRYGLAVGANFLWLVRILMIICYPIAYPIGKVLDAVLGHDDALFRRAQLKALVSIHGKEAGKGGELTHDETTIISGALDLTLKTAEEAMTPIESTFSLDVNSKLDWEAIGKILARGHSRVPVYSGNTTNIIGLLLVKNLLTVRAETETPVSAVSIRKMPRVPADMPLYDILNEFQKGSSHMAAVVKVKGKNSKPQPALGGDNFEQIDSRNGNSQLTTPLLPNLHEKGDSVILDLDKVSIPIPANKLKYFPQNAASTNTLTRFSDDYEDGEVIGIITLEDVFEELLQEEIVDETDVYVDVHKRIRVAAAAVVARVPQNRKSTCHKPAGGQYKQSQIPKKDFEDNLIRDLIDLRDGFQFSLSRVAECLSAGGCFRVLNKAILVDTRVLRAVAIENPKDPDTAVEVVLTEVIPYLSKVAVEDGYTEEDTLQVDSTYLDLDESTKSLSGSAYSKTNCYQDEVCRDDGNEESATSGKHEQSYVVDGSDVIALVTPIPTPYANGADDHCNHVDLKTQETNYLQESSYVELGSNQGSHASSTSSKHGYGGNDGTMSGNQVADSEDFDRACPCGSNSVIPGESHLEQSPMDLEVENAVVQLAPSPIQECIPDAPKGSLQLAVADPLYSDSEKPESSGAYDGSNEDVPSGDMVDFEDESAMNNVVTRSGQICRIDLLEDIIEDARNNKKTLFLAMESVISLMREVELQEKAAEQAKEEAARGGFDILLRVEDLKQMLQHAKEANNMHAGEVFGEKAILATEARELQSRLLSLADERDKSLAILDEALPDFNAVVNKSPDEMRRNIEERLEAAETERKVAEEEKKEKEASARSALAEQQLIMEKVVEESKILKQEAEENSKLQEFLMDRGQFVDVLQGEISVICQDVKLLKEKFDERVPLSKSLSSSQTTCILASSSSSLKSMSPDLVPELAESSETAKKTSPSPSVDHHLSSGGEESDREDRKALTDDGWEFFDNREFDT</sequence>
<feature type="compositionally biased region" description="Polar residues" evidence="9">
    <location>
        <begin position="665"/>
        <end position="679"/>
    </location>
</feature>
<dbReference type="FunFam" id="3.10.580.10:FF:000057">
    <property type="entry name" value="DUF21 domain-containing protein At5g52790"/>
    <property type="match status" value="1"/>
</dbReference>
<evidence type="ECO:0000256" key="9">
    <source>
        <dbReference type="SAM" id="MobiDB-lite"/>
    </source>
</evidence>
<feature type="domain" description="CNNM transmembrane" evidence="13">
    <location>
        <begin position="29"/>
        <end position="211"/>
    </location>
</feature>
<feature type="region of interest" description="Disordered" evidence="9">
    <location>
        <begin position="1050"/>
        <end position="1098"/>
    </location>
</feature>
<protein>
    <recommendedName>
        <fullName evidence="16">CNNM transmembrane domain-containing protein</fullName>
    </recommendedName>
</protein>
<evidence type="ECO:0000313" key="14">
    <source>
        <dbReference type="EMBL" id="KAF7120216.1"/>
    </source>
</evidence>
<feature type="region of interest" description="Disordered" evidence="9">
    <location>
        <begin position="665"/>
        <end position="701"/>
    </location>
</feature>
<evidence type="ECO:0000256" key="8">
    <source>
        <dbReference type="PROSITE-ProRule" id="PRU01193"/>
    </source>
</evidence>
<evidence type="ECO:0000259" key="13">
    <source>
        <dbReference type="PROSITE" id="PS51846"/>
    </source>
</evidence>
<dbReference type="EMBL" id="WJXA01000013">
    <property type="protein sequence ID" value="KAF7120216.1"/>
    <property type="molecule type" value="Genomic_DNA"/>
</dbReference>
<reference evidence="14" key="1">
    <citation type="submission" date="2019-11" db="EMBL/GenBank/DDBJ databases">
        <authorList>
            <person name="Liu Y."/>
            <person name="Hou J."/>
            <person name="Li T.-Q."/>
            <person name="Guan C.-H."/>
            <person name="Wu X."/>
            <person name="Wu H.-Z."/>
            <person name="Ling F."/>
            <person name="Zhang R."/>
            <person name="Shi X.-G."/>
            <person name="Ren J.-P."/>
            <person name="Chen E.-F."/>
            <person name="Sun J.-M."/>
        </authorList>
    </citation>
    <scope>NUCLEOTIDE SEQUENCE</scope>
    <source>
        <strain evidence="14">Adult_tree_wgs_1</strain>
        <tissue evidence="14">Leaves</tissue>
    </source>
</reference>
<dbReference type="Gene3D" id="3.10.580.10">
    <property type="entry name" value="CBS-domain"/>
    <property type="match status" value="2"/>
</dbReference>
<keyword evidence="7" id="KW-0325">Glycoprotein</keyword>
<dbReference type="GO" id="GO:0005737">
    <property type="term" value="C:cytoplasm"/>
    <property type="evidence" value="ECO:0007669"/>
    <property type="project" value="TreeGrafter"/>
</dbReference>
<organism evidence="14 15">
    <name type="scientific">Rhododendron simsii</name>
    <name type="common">Sims's rhododendron</name>
    <dbReference type="NCBI Taxonomy" id="118357"/>
    <lineage>
        <taxon>Eukaryota</taxon>
        <taxon>Viridiplantae</taxon>
        <taxon>Streptophyta</taxon>
        <taxon>Embryophyta</taxon>
        <taxon>Tracheophyta</taxon>
        <taxon>Spermatophyta</taxon>
        <taxon>Magnoliopsida</taxon>
        <taxon>eudicotyledons</taxon>
        <taxon>Gunneridae</taxon>
        <taxon>Pentapetalae</taxon>
        <taxon>asterids</taxon>
        <taxon>Ericales</taxon>
        <taxon>Ericaceae</taxon>
        <taxon>Ericoideae</taxon>
        <taxon>Rhodoreae</taxon>
        <taxon>Rhododendron</taxon>
    </lineage>
</organism>
<dbReference type="Pfam" id="PF01595">
    <property type="entry name" value="CNNM"/>
    <property type="match status" value="1"/>
</dbReference>
<dbReference type="FunFam" id="3.10.580.10:FF:000021">
    <property type="entry name" value="DUF21 domain-containing protein At4g14240-like"/>
    <property type="match status" value="1"/>
</dbReference>
<gene>
    <name evidence="14" type="ORF">RHSIM_Rhsim13G0022700</name>
</gene>
<feature type="transmembrane region" description="Helical" evidence="10">
    <location>
        <begin position="144"/>
        <end position="167"/>
    </location>
</feature>
<feature type="domain" description="Cyclic nucleotide-binding" evidence="12">
    <location>
        <begin position="853"/>
        <end position="943"/>
    </location>
</feature>
<feature type="chain" id="PRO_5032507930" description="CNNM transmembrane domain-containing protein" evidence="11">
    <location>
        <begin position="18"/>
        <end position="1112"/>
    </location>
</feature>
<evidence type="ECO:0000256" key="10">
    <source>
        <dbReference type="SAM" id="Phobius"/>
    </source>
</evidence>
<evidence type="ECO:0000256" key="3">
    <source>
        <dbReference type="ARBA" id="ARBA00022737"/>
    </source>
</evidence>
<dbReference type="InterPro" id="IPR044751">
    <property type="entry name" value="Ion_transp-like_CBS"/>
</dbReference>
<keyword evidence="15" id="KW-1185">Reference proteome</keyword>
<accession>A0A834G030</accession>
<dbReference type="PROSITE" id="PS50042">
    <property type="entry name" value="CNMP_BINDING_3"/>
    <property type="match status" value="1"/>
</dbReference>
<dbReference type="SUPFAM" id="SSF54631">
    <property type="entry name" value="CBS-domain pair"/>
    <property type="match status" value="1"/>
</dbReference>
<dbReference type="PANTHER" id="PTHR12064:SF97">
    <property type="entry name" value="METAL TRANSPORTER CNNM-5"/>
    <property type="match status" value="1"/>
</dbReference>
<feature type="region of interest" description="Disordered" evidence="9">
    <location>
        <begin position="760"/>
        <end position="783"/>
    </location>
</feature>
<dbReference type="CDD" id="cd04590">
    <property type="entry name" value="CBS_pair_CorC_HlyC_assoc"/>
    <property type="match status" value="1"/>
</dbReference>
<keyword evidence="2 8" id="KW-0812">Transmembrane</keyword>
<name>A0A834G030_RHOSS</name>
<dbReference type="PANTHER" id="PTHR12064">
    <property type="entry name" value="METAL TRANSPORTER CNNM"/>
    <property type="match status" value="1"/>
</dbReference>
<proteinExistence type="predicted"/>
<dbReference type="InterPro" id="IPR000595">
    <property type="entry name" value="cNMP-bd_dom"/>
</dbReference>
<feature type="signal peptide" evidence="11">
    <location>
        <begin position="1"/>
        <end position="17"/>
    </location>
</feature>
<keyword evidence="4 8" id="KW-1133">Transmembrane helix</keyword>
<keyword evidence="11" id="KW-0732">Signal</keyword>
<dbReference type="InterPro" id="IPR046342">
    <property type="entry name" value="CBS_dom_sf"/>
</dbReference>
<comment type="caution">
    <text evidence="14">The sequence shown here is derived from an EMBL/GenBank/DDBJ whole genome shotgun (WGS) entry which is preliminary data.</text>
</comment>
<evidence type="ECO:0000256" key="7">
    <source>
        <dbReference type="ARBA" id="ARBA00023180"/>
    </source>
</evidence>
<dbReference type="InterPro" id="IPR002550">
    <property type="entry name" value="CNNM"/>
</dbReference>
<dbReference type="InterPro" id="IPR045095">
    <property type="entry name" value="ACDP"/>
</dbReference>
<evidence type="ECO:0000313" key="15">
    <source>
        <dbReference type="Proteomes" id="UP000626092"/>
    </source>
</evidence>
<dbReference type="AlphaFoldDB" id="A0A834G030"/>
<keyword evidence="5" id="KW-0129">CBS domain</keyword>
<feature type="transmembrane region" description="Helical" evidence="10">
    <location>
        <begin position="118"/>
        <end position="137"/>
    </location>
</feature>
<evidence type="ECO:0000259" key="12">
    <source>
        <dbReference type="PROSITE" id="PS50042"/>
    </source>
</evidence>
<dbReference type="OrthoDB" id="620544at2759"/>
<dbReference type="PROSITE" id="PS51846">
    <property type="entry name" value="CNNM"/>
    <property type="match status" value="1"/>
</dbReference>
<evidence type="ECO:0000256" key="11">
    <source>
        <dbReference type="SAM" id="SignalP"/>
    </source>
</evidence>
<evidence type="ECO:0008006" key="16">
    <source>
        <dbReference type="Google" id="ProtNLM"/>
    </source>
</evidence>
<dbReference type="GO" id="GO:0030026">
    <property type="term" value="P:intracellular manganese ion homeostasis"/>
    <property type="evidence" value="ECO:0007669"/>
    <property type="project" value="TreeGrafter"/>
</dbReference>
<feature type="transmembrane region" description="Helical" evidence="10">
    <location>
        <begin position="33"/>
        <end position="63"/>
    </location>
</feature>
<dbReference type="GO" id="GO:0010960">
    <property type="term" value="P:magnesium ion homeostasis"/>
    <property type="evidence" value="ECO:0007669"/>
    <property type="project" value="InterPro"/>
</dbReference>
<keyword evidence="3" id="KW-0677">Repeat</keyword>
<feature type="region of interest" description="Disordered" evidence="9">
    <location>
        <begin position="945"/>
        <end position="964"/>
    </location>
</feature>
<feature type="compositionally biased region" description="Basic and acidic residues" evidence="9">
    <location>
        <begin position="945"/>
        <end position="961"/>
    </location>
</feature>
<evidence type="ECO:0000256" key="2">
    <source>
        <dbReference type="ARBA" id="ARBA00022692"/>
    </source>
</evidence>
<dbReference type="GO" id="GO:0016020">
    <property type="term" value="C:membrane"/>
    <property type="evidence" value="ECO:0007669"/>
    <property type="project" value="UniProtKB-SubCell"/>
</dbReference>
<evidence type="ECO:0000256" key="4">
    <source>
        <dbReference type="ARBA" id="ARBA00022989"/>
    </source>
</evidence>